<evidence type="ECO:0008006" key="3">
    <source>
        <dbReference type="Google" id="ProtNLM"/>
    </source>
</evidence>
<gene>
    <name evidence="1" type="ORF">V5O48_001977</name>
</gene>
<dbReference type="CDD" id="cd10527">
    <property type="entry name" value="SET_LSMT"/>
    <property type="match status" value="1"/>
</dbReference>
<evidence type="ECO:0000313" key="2">
    <source>
        <dbReference type="Proteomes" id="UP001465976"/>
    </source>
</evidence>
<proteinExistence type="predicted"/>
<dbReference type="Gene3D" id="3.90.1410.10">
    <property type="entry name" value="set domain protein methyltransferase, domain 1"/>
    <property type="match status" value="1"/>
</dbReference>
<dbReference type="PANTHER" id="PTHR13271:SF34">
    <property type="entry name" value="N-LYSINE METHYLTRANSFERASE SETD6"/>
    <property type="match status" value="1"/>
</dbReference>
<dbReference type="InterPro" id="IPR046341">
    <property type="entry name" value="SET_dom_sf"/>
</dbReference>
<name>A0ABR3FWZ1_9AGAR</name>
<dbReference type="EMBL" id="JBAHYK010000041">
    <property type="protein sequence ID" value="KAL0580042.1"/>
    <property type="molecule type" value="Genomic_DNA"/>
</dbReference>
<comment type="caution">
    <text evidence="1">The sequence shown here is derived from an EMBL/GenBank/DDBJ whole genome shotgun (WGS) entry which is preliminary data.</text>
</comment>
<keyword evidence="2" id="KW-1185">Reference proteome</keyword>
<evidence type="ECO:0000313" key="1">
    <source>
        <dbReference type="EMBL" id="KAL0580042.1"/>
    </source>
</evidence>
<organism evidence="1 2">
    <name type="scientific">Marasmius crinis-equi</name>
    <dbReference type="NCBI Taxonomy" id="585013"/>
    <lineage>
        <taxon>Eukaryota</taxon>
        <taxon>Fungi</taxon>
        <taxon>Dikarya</taxon>
        <taxon>Basidiomycota</taxon>
        <taxon>Agaricomycotina</taxon>
        <taxon>Agaricomycetes</taxon>
        <taxon>Agaricomycetidae</taxon>
        <taxon>Agaricales</taxon>
        <taxon>Marasmiineae</taxon>
        <taxon>Marasmiaceae</taxon>
        <taxon>Marasmius</taxon>
    </lineage>
</organism>
<accession>A0ABR3FWZ1</accession>
<dbReference type="InterPro" id="IPR050600">
    <property type="entry name" value="SETD3_SETD6_MTase"/>
</dbReference>
<dbReference type="Proteomes" id="UP001465976">
    <property type="component" value="Unassembled WGS sequence"/>
</dbReference>
<dbReference type="SUPFAM" id="SSF82199">
    <property type="entry name" value="SET domain"/>
    <property type="match status" value="1"/>
</dbReference>
<dbReference type="PANTHER" id="PTHR13271">
    <property type="entry name" value="UNCHARACTERIZED PUTATIVE METHYLTRANSFERASE"/>
    <property type="match status" value="1"/>
</dbReference>
<protein>
    <recommendedName>
        <fullName evidence="3">SET domain-containing protein</fullName>
    </recommendedName>
</protein>
<sequence length="356" mass="40309">MFWDIEVGGDEQRNEDVKVALKWMQGTDIQRQLIPLKDVKIFFHEIVVPAMTSASTKPSLHAFYRAFSLVSSRAFIVDAYHGLAMVPVADAFNHIRDNQVHLESAFDVCPDCGSLRQCIHDRENERNEFEPTSLSTEEDEEELYYTMATTTYIPMGIGGTRTRTEIFNTYGSHLSNAQLLNQYGFILDANEADFISFDVEGVLRVLEVRTEMDVRKVWMERLNGVKEEVGETEVLYVSEKASDLRINSDGRITIGLFFLLCVAVGVVDDQGLKQLLEAGGSEGERGDHGQEIAPLARSIVTLCEHRLGELTQDDVGEMLDDISPSYWRTRTVGMHVMAEQAMLRSCISYWEEYLPE</sequence>
<reference evidence="1 2" key="1">
    <citation type="submission" date="2024-02" db="EMBL/GenBank/DDBJ databases">
        <title>A draft genome for the cacao thread blight pathogen Marasmius crinis-equi.</title>
        <authorList>
            <person name="Cohen S.P."/>
            <person name="Baruah I.K."/>
            <person name="Amoako-Attah I."/>
            <person name="Bukari Y."/>
            <person name="Meinhardt L.W."/>
            <person name="Bailey B.A."/>
        </authorList>
    </citation>
    <scope>NUCLEOTIDE SEQUENCE [LARGE SCALE GENOMIC DNA]</scope>
    <source>
        <strain evidence="1 2">GH-76</strain>
    </source>
</reference>